<protein>
    <submittedName>
        <fullName evidence="1">Uncharacterized protein</fullName>
    </submittedName>
</protein>
<proteinExistence type="predicted"/>
<organism evidence="1 2">
    <name type="scientific">Nonomuraea roseoviolacea subsp. carminata</name>
    <dbReference type="NCBI Taxonomy" id="160689"/>
    <lineage>
        <taxon>Bacteria</taxon>
        <taxon>Bacillati</taxon>
        <taxon>Actinomycetota</taxon>
        <taxon>Actinomycetes</taxon>
        <taxon>Streptosporangiales</taxon>
        <taxon>Streptosporangiaceae</taxon>
        <taxon>Nonomuraea</taxon>
    </lineage>
</organism>
<dbReference type="Proteomes" id="UP001320766">
    <property type="component" value="Unassembled WGS sequence"/>
</dbReference>
<evidence type="ECO:0000313" key="1">
    <source>
        <dbReference type="EMBL" id="MCP2349529.1"/>
    </source>
</evidence>
<comment type="caution">
    <text evidence="1">The sequence shown here is derived from an EMBL/GenBank/DDBJ whole genome shotgun (WGS) entry which is preliminary data.</text>
</comment>
<evidence type="ECO:0000313" key="2">
    <source>
        <dbReference type="Proteomes" id="UP001320766"/>
    </source>
</evidence>
<gene>
    <name evidence="1" type="ORF">HD595_005651</name>
</gene>
<keyword evidence="2" id="KW-1185">Reference proteome</keyword>
<accession>A0ABT1K6A6</accession>
<dbReference type="EMBL" id="JAMZEC010000001">
    <property type="protein sequence ID" value="MCP2349529.1"/>
    <property type="molecule type" value="Genomic_DNA"/>
</dbReference>
<reference evidence="1 2" key="1">
    <citation type="submission" date="2022-06" db="EMBL/GenBank/DDBJ databases">
        <title>Sequencing the genomes of 1000 actinobacteria strains.</title>
        <authorList>
            <person name="Klenk H.-P."/>
        </authorList>
    </citation>
    <scope>NUCLEOTIDE SEQUENCE [LARGE SCALE GENOMIC DNA]</scope>
    <source>
        <strain evidence="1 2">DSM 44170</strain>
    </source>
</reference>
<sequence length="37" mass="4353">MASRDLVITERLAPVVDTLRRHAFVSIWRQTRRVSIC</sequence>
<name>A0ABT1K6A6_9ACTN</name>